<proteinExistence type="inferred from homology"/>
<dbReference type="NCBIfam" id="TIGR00666">
    <property type="entry name" value="PBP4"/>
    <property type="match status" value="1"/>
</dbReference>
<dbReference type="PANTHER" id="PTHR30023:SF0">
    <property type="entry name" value="PENICILLIN-SENSITIVE CARBOXYPEPTIDASE A"/>
    <property type="match status" value="1"/>
</dbReference>
<keyword evidence="3" id="KW-0645">Protease</keyword>
<dbReference type="Pfam" id="PF02113">
    <property type="entry name" value="Peptidase_S13"/>
    <property type="match status" value="1"/>
</dbReference>
<comment type="caution">
    <text evidence="3">The sequence shown here is derived from an EMBL/GenBank/DDBJ whole genome shotgun (WGS) entry which is preliminary data.</text>
</comment>
<reference evidence="3 4" key="1">
    <citation type="submission" date="2024-03" db="EMBL/GenBank/DDBJ databases">
        <title>Draft genome sequence of Klenkia sp. LSe6-5.</title>
        <authorList>
            <person name="Duangmal K."/>
            <person name="Chantavorakit T."/>
        </authorList>
    </citation>
    <scope>NUCLEOTIDE SEQUENCE [LARGE SCALE GENOMIC DNA]</scope>
    <source>
        <strain evidence="3 4">LSe6-5</strain>
    </source>
</reference>
<dbReference type="EMBL" id="JBAPLU010000021">
    <property type="protein sequence ID" value="MEI4273524.1"/>
    <property type="molecule type" value="Genomic_DNA"/>
</dbReference>
<keyword evidence="3" id="KW-0121">Carboxypeptidase</keyword>
<dbReference type="Proteomes" id="UP001361570">
    <property type="component" value="Unassembled WGS sequence"/>
</dbReference>
<protein>
    <submittedName>
        <fullName evidence="3">D-alanyl-D-alanine carboxypeptidase/D-alanyl-D-alanine-endopeptidase</fullName>
        <ecNumber evidence="3">3.4.16.4</ecNumber>
    </submittedName>
</protein>
<accession>A0ABU8DXG0</accession>
<dbReference type="InterPro" id="IPR000667">
    <property type="entry name" value="Peptidase_S13"/>
</dbReference>
<gene>
    <name evidence="3" type="primary">dacB</name>
    <name evidence="3" type="ORF">TEK04_17520</name>
</gene>
<dbReference type="Gene3D" id="3.50.80.20">
    <property type="entry name" value="D-Ala-D-Ala carboxypeptidase C, peptidase S13"/>
    <property type="match status" value="1"/>
</dbReference>
<evidence type="ECO:0000256" key="1">
    <source>
        <dbReference type="ARBA" id="ARBA00006096"/>
    </source>
</evidence>
<sequence length="471" mass="45211">MRPRRRWPGRLWQLLVALCVVAALGAGAVLLATRDDATDDAPDDAVAAVPEDAVAVPDAVLPELAAPDPVLAALAGSAPIPDAATLQARLAPLLTVPALGSGLSAEVVDVATGAVLLDTDAADPGTPASTTKLLTGLAALTVLGPGATIPTTVVAGTDPGQVVLVGGGDPTLSTTSPSQSYPGAPTVADLAAQVQAALAGTPVTSVVVDGALFTGPLTAPGWGSGDAPSTYAAPVTAAAVDGARVAPGLSQRSGQPGTDAGRALATALGAPGAPVSLGTAPAGARVLGTVQSAPVERLVEQALTASDNLLAEVLARHVALATGQEASFAGAAAAVTAAVTAAGFTTTGLSLSDGSGLSTADRIPARLLVDVLEAAADDSLPVAGALLSGLPVAGYTGTLADRGDADPATAPGAVRAKTGTLSTTSALAGLVVTVDGRLLAFALLADGTPGDVAAAEAALDAVAESMASCGC</sequence>
<comment type="similarity">
    <text evidence="1">Belongs to the peptidase S13 family.</text>
</comment>
<dbReference type="PRINTS" id="PR00922">
    <property type="entry name" value="DADACBPTASE3"/>
</dbReference>
<name>A0ABU8DXG0_9ACTN</name>
<dbReference type="SUPFAM" id="SSF56601">
    <property type="entry name" value="beta-lactamase/transpeptidase-like"/>
    <property type="match status" value="1"/>
</dbReference>
<evidence type="ECO:0000256" key="2">
    <source>
        <dbReference type="ARBA" id="ARBA00022801"/>
    </source>
</evidence>
<dbReference type="Gene3D" id="3.40.710.10">
    <property type="entry name" value="DD-peptidase/beta-lactamase superfamily"/>
    <property type="match status" value="2"/>
</dbReference>
<evidence type="ECO:0000313" key="3">
    <source>
        <dbReference type="EMBL" id="MEI4273524.1"/>
    </source>
</evidence>
<dbReference type="GO" id="GO:0009002">
    <property type="term" value="F:serine-type D-Ala-D-Ala carboxypeptidase activity"/>
    <property type="evidence" value="ECO:0007669"/>
    <property type="project" value="UniProtKB-EC"/>
</dbReference>
<dbReference type="InterPro" id="IPR012338">
    <property type="entry name" value="Beta-lactam/transpept-like"/>
</dbReference>
<dbReference type="PANTHER" id="PTHR30023">
    <property type="entry name" value="D-ALANYL-D-ALANINE CARBOXYPEPTIDASE"/>
    <property type="match status" value="1"/>
</dbReference>
<organism evidence="3 4">
    <name type="scientific">Klenkia sesuvii</name>
    <dbReference type="NCBI Taxonomy" id="3103137"/>
    <lineage>
        <taxon>Bacteria</taxon>
        <taxon>Bacillati</taxon>
        <taxon>Actinomycetota</taxon>
        <taxon>Actinomycetes</taxon>
        <taxon>Geodermatophilales</taxon>
        <taxon>Geodermatophilaceae</taxon>
        <taxon>Klenkia</taxon>
    </lineage>
</organism>
<keyword evidence="2 3" id="KW-0378">Hydrolase</keyword>
<dbReference type="EC" id="3.4.16.4" evidence="3"/>
<dbReference type="RefSeq" id="WP_336405640.1">
    <property type="nucleotide sequence ID" value="NZ_JBAPLU010000021.1"/>
</dbReference>
<evidence type="ECO:0000313" key="4">
    <source>
        <dbReference type="Proteomes" id="UP001361570"/>
    </source>
</evidence>
<keyword evidence="4" id="KW-1185">Reference proteome</keyword>